<evidence type="ECO:0000256" key="1">
    <source>
        <dbReference type="SAM" id="SignalP"/>
    </source>
</evidence>
<dbReference type="PANTHER" id="PTHR35040">
    <property type="match status" value="1"/>
</dbReference>
<dbReference type="EMBL" id="MU006777">
    <property type="protein sequence ID" value="KAF2645201.1"/>
    <property type="molecule type" value="Genomic_DNA"/>
</dbReference>
<dbReference type="OrthoDB" id="5342184at2759"/>
<feature type="non-terminal residue" evidence="2">
    <location>
        <position position="1"/>
    </location>
</feature>
<keyword evidence="3" id="KW-1185">Reference proteome</keyword>
<feature type="signal peptide" evidence="1">
    <location>
        <begin position="1"/>
        <end position="20"/>
    </location>
</feature>
<gene>
    <name evidence="2" type="ORF">P280DRAFT_360715</name>
</gene>
<evidence type="ECO:0000313" key="3">
    <source>
        <dbReference type="Proteomes" id="UP000799753"/>
    </source>
</evidence>
<accession>A0A6A6SEB9</accession>
<protein>
    <submittedName>
        <fullName evidence="2">Uncharacterized protein</fullName>
    </submittedName>
</protein>
<evidence type="ECO:0000313" key="2">
    <source>
        <dbReference type="EMBL" id="KAF2645201.1"/>
    </source>
</evidence>
<reference evidence="2" key="1">
    <citation type="journal article" date="2020" name="Stud. Mycol.">
        <title>101 Dothideomycetes genomes: a test case for predicting lifestyles and emergence of pathogens.</title>
        <authorList>
            <person name="Haridas S."/>
            <person name="Albert R."/>
            <person name="Binder M."/>
            <person name="Bloem J."/>
            <person name="Labutti K."/>
            <person name="Salamov A."/>
            <person name="Andreopoulos B."/>
            <person name="Baker S."/>
            <person name="Barry K."/>
            <person name="Bills G."/>
            <person name="Bluhm B."/>
            <person name="Cannon C."/>
            <person name="Castanera R."/>
            <person name="Culley D."/>
            <person name="Daum C."/>
            <person name="Ezra D."/>
            <person name="Gonzalez J."/>
            <person name="Henrissat B."/>
            <person name="Kuo A."/>
            <person name="Liang C."/>
            <person name="Lipzen A."/>
            <person name="Lutzoni F."/>
            <person name="Magnuson J."/>
            <person name="Mondo S."/>
            <person name="Nolan M."/>
            <person name="Ohm R."/>
            <person name="Pangilinan J."/>
            <person name="Park H.-J."/>
            <person name="Ramirez L."/>
            <person name="Alfaro M."/>
            <person name="Sun H."/>
            <person name="Tritt A."/>
            <person name="Yoshinaga Y."/>
            <person name="Zwiers L.-H."/>
            <person name="Turgeon B."/>
            <person name="Goodwin S."/>
            <person name="Spatafora J."/>
            <person name="Crous P."/>
            <person name="Grigoriev I."/>
        </authorList>
    </citation>
    <scope>NUCLEOTIDE SEQUENCE</scope>
    <source>
        <strain evidence="2">CBS 473.64</strain>
    </source>
</reference>
<dbReference type="AlphaFoldDB" id="A0A6A6SEB9"/>
<feature type="chain" id="PRO_5025368464" evidence="1">
    <location>
        <begin position="21"/>
        <end position="272"/>
    </location>
</feature>
<organism evidence="2 3">
    <name type="scientific">Massarina eburnea CBS 473.64</name>
    <dbReference type="NCBI Taxonomy" id="1395130"/>
    <lineage>
        <taxon>Eukaryota</taxon>
        <taxon>Fungi</taxon>
        <taxon>Dikarya</taxon>
        <taxon>Ascomycota</taxon>
        <taxon>Pezizomycotina</taxon>
        <taxon>Dothideomycetes</taxon>
        <taxon>Pleosporomycetidae</taxon>
        <taxon>Pleosporales</taxon>
        <taxon>Massarineae</taxon>
        <taxon>Massarinaceae</taxon>
        <taxon>Massarina</taxon>
    </lineage>
</organism>
<keyword evidence="1" id="KW-0732">Signal</keyword>
<dbReference type="Proteomes" id="UP000799753">
    <property type="component" value="Unassembled WGS sequence"/>
</dbReference>
<feature type="non-terminal residue" evidence="2">
    <location>
        <position position="272"/>
    </location>
</feature>
<proteinExistence type="predicted"/>
<dbReference type="InterPro" id="IPR021986">
    <property type="entry name" value="Spherulin4"/>
</dbReference>
<sequence>LALSVTITLALLVLIGLPLGAILPQKYVVQLPINVLVPLYIDPTAGGWERLCSSAIKHGETNFTIIINPSNGPGTTTWPAGPYIEAIQRLNKLSNVQTVGYIDTERGTRDSAAVRKEIETYAGWNQSKIAISGIFFNNTPYEEWEHGQRKRGAHTMWSGTAESYLQNVTATVRQAQGLLEPKLVLHSPGRVPQVSLTSAHVDLTVVFEGTYTELPSKTSMREKLKALGGRREKYAYLVYDVPKEISRGGIRRIVDGMRRNAAWLFVTSLGGD</sequence>
<dbReference type="Pfam" id="PF12138">
    <property type="entry name" value="Spherulin4"/>
    <property type="match status" value="1"/>
</dbReference>
<dbReference type="PANTHER" id="PTHR35040:SF7">
    <property type="entry name" value="FIBRONECTIN TYPE-III DOMAIN-CONTAINING PROTEIN-RELATED"/>
    <property type="match status" value="1"/>
</dbReference>
<name>A0A6A6SEB9_9PLEO</name>